<dbReference type="STRING" id="1801725.A3J00_01830"/>
<evidence type="ECO:0008006" key="3">
    <source>
        <dbReference type="Google" id="ProtNLM"/>
    </source>
</evidence>
<evidence type="ECO:0000313" key="2">
    <source>
        <dbReference type="Proteomes" id="UP000178428"/>
    </source>
</evidence>
<evidence type="ECO:0000313" key="1">
    <source>
        <dbReference type="EMBL" id="OGZ31262.1"/>
    </source>
</evidence>
<dbReference type="EMBL" id="MHMR01000007">
    <property type="protein sequence ID" value="OGZ31262.1"/>
    <property type="molecule type" value="Genomic_DNA"/>
</dbReference>
<dbReference type="Proteomes" id="UP000178428">
    <property type="component" value="Unassembled WGS sequence"/>
</dbReference>
<accession>A0A1G2F0I9</accession>
<proteinExistence type="predicted"/>
<name>A0A1G2F0I9_9BACT</name>
<reference evidence="1 2" key="1">
    <citation type="journal article" date="2016" name="Nat. Commun.">
        <title>Thousands of microbial genomes shed light on interconnected biogeochemical processes in an aquifer system.</title>
        <authorList>
            <person name="Anantharaman K."/>
            <person name="Brown C.T."/>
            <person name="Hug L.A."/>
            <person name="Sharon I."/>
            <person name="Castelle C.J."/>
            <person name="Probst A.J."/>
            <person name="Thomas B.C."/>
            <person name="Singh A."/>
            <person name="Wilkins M.J."/>
            <person name="Karaoz U."/>
            <person name="Brodie E.L."/>
            <person name="Williams K.H."/>
            <person name="Hubbard S.S."/>
            <person name="Banfield J.F."/>
        </authorList>
    </citation>
    <scope>NUCLEOTIDE SEQUENCE [LARGE SCALE GENOMIC DNA]</scope>
</reference>
<protein>
    <recommendedName>
        <fullName evidence="3">Transcriptional regulator</fullName>
    </recommendedName>
</protein>
<sequence>MADILAELFSSQALVKIMRLFLMNAEEVFDPKEISRRAKINVRKVNYELGLLKRIGFIKPGIKEIEIVFKQKTPKHKKIRGWVLDSDFALLHQLKGLVLNSAPIAKDVLLKKFKTLGSKLKLLVLSGVFLDSDSRLDVVVVGDSISRTKLENILSKIESEIGKELKYALFTTEEFKYRMGMFDHFLREIFDHPHEKLFDKLNV</sequence>
<comment type="caution">
    <text evidence="1">The sequence shown here is derived from an EMBL/GenBank/DDBJ whole genome shotgun (WGS) entry which is preliminary data.</text>
</comment>
<gene>
    <name evidence="1" type="ORF">A3J00_01830</name>
</gene>
<dbReference type="AlphaFoldDB" id="A0A1G2F0I9"/>
<organism evidence="1 2">
    <name type="scientific">Candidatus Niyogibacteria bacterium RIFCSPLOWO2_02_FULL_45_13</name>
    <dbReference type="NCBI Taxonomy" id="1801725"/>
    <lineage>
        <taxon>Bacteria</taxon>
        <taxon>Candidatus Niyogiibacteriota</taxon>
    </lineage>
</organism>